<keyword evidence="1" id="KW-0812">Transmembrane</keyword>
<proteinExistence type="predicted"/>
<feature type="signal peptide" evidence="2">
    <location>
        <begin position="1"/>
        <end position="24"/>
    </location>
</feature>
<evidence type="ECO:0000256" key="2">
    <source>
        <dbReference type="SAM" id="SignalP"/>
    </source>
</evidence>
<reference evidence="3" key="1">
    <citation type="submission" date="2023-11" db="EMBL/GenBank/DDBJ databases">
        <title>MicrobeMod: A computational toolkit for identifying prokaryotic methylation and restriction-modification with nanopore sequencing.</title>
        <authorList>
            <person name="Crits-Christoph A."/>
            <person name="Kang S.C."/>
            <person name="Lee H."/>
            <person name="Ostrov N."/>
        </authorList>
    </citation>
    <scope>NUCLEOTIDE SEQUENCE</scope>
    <source>
        <strain evidence="3">ATCC 51242</strain>
    </source>
</reference>
<feature type="transmembrane region" description="Helical" evidence="1">
    <location>
        <begin position="166"/>
        <end position="186"/>
    </location>
</feature>
<organism evidence="3 4">
    <name type="scientific">Rubrobacter radiotolerans</name>
    <name type="common">Arthrobacter radiotolerans</name>
    <dbReference type="NCBI Taxonomy" id="42256"/>
    <lineage>
        <taxon>Bacteria</taxon>
        <taxon>Bacillati</taxon>
        <taxon>Actinomycetota</taxon>
        <taxon>Rubrobacteria</taxon>
        <taxon>Rubrobacterales</taxon>
        <taxon>Rubrobacteraceae</taxon>
        <taxon>Rubrobacter</taxon>
    </lineage>
</organism>
<keyword evidence="1" id="KW-1133">Transmembrane helix</keyword>
<name>A0AB35T7N8_RUBRA</name>
<accession>A0AB35T7N8</accession>
<gene>
    <name evidence="3" type="ORF">SIL72_13095</name>
</gene>
<keyword evidence="2" id="KW-0732">Signal</keyword>
<evidence type="ECO:0000313" key="3">
    <source>
        <dbReference type="EMBL" id="MDX5894957.1"/>
    </source>
</evidence>
<evidence type="ECO:0008006" key="5">
    <source>
        <dbReference type="Google" id="ProtNLM"/>
    </source>
</evidence>
<evidence type="ECO:0000313" key="4">
    <source>
        <dbReference type="Proteomes" id="UP001281130"/>
    </source>
</evidence>
<dbReference type="Proteomes" id="UP001281130">
    <property type="component" value="Unassembled WGS sequence"/>
</dbReference>
<dbReference type="EMBL" id="JAWXXX010000001">
    <property type="protein sequence ID" value="MDX5894957.1"/>
    <property type="molecule type" value="Genomic_DNA"/>
</dbReference>
<sequence>MRKLLLSVVLAMSVTILLSSAATAQSYLNETGEPCPEGFVAAGDYCYTPEAYEIIQSGAGTCEGTPTDEEFLACLESETGSTPTTVEDPAATSVSCSGFASQFGAQQYYDYNATPEEQALLDPDGDGFACSASEADAATAEEYSTGNADTGGLTASQMYPVLPDTGGPALLVPLGLLLCGAGFVLGRRLL</sequence>
<comment type="caution">
    <text evidence="3">The sequence shown here is derived from an EMBL/GenBank/DDBJ whole genome shotgun (WGS) entry which is preliminary data.</text>
</comment>
<dbReference type="RefSeq" id="WP_038682795.1">
    <property type="nucleotide sequence ID" value="NZ_CP007514.1"/>
</dbReference>
<keyword evidence="1" id="KW-0472">Membrane</keyword>
<evidence type="ECO:0000256" key="1">
    <source>
        <dbReference type="SAM" id="Phobius"/>
    </source>
</evidence>
<protein>
    <recommendedName>
        <fullName evidence="5">Gram-positive cocci surface proteins LPxTG domain-containing protein</fullName>
    </recommendedName>
</protein>
<dbReference type="AlphaFoldDB" id="A0AB35T7N8"/>
<feature type="chain" id="PRO_5044344387" description="Gram-positive cocci surface proteins LPxTG domain-containing protein" evidence="2">
    <location>
        <begin position="25"/>
        <end position="190"/>
    </location>
</feature>